<feature type="transmembrane region" description="Helical" evidence="1">
    <location>
        <begin position="124"/>
        <end position="145"/>
    </location>
</feature>
<dbReference type="STRING" id="1619234.SAMN05421730_101389"/>
<evidence type="ECO:0000313" key="3">
    <source>
        <dbReference type="EMBL" id="SCP97785.1"/>
    </source>
</evidence>
<proteinExistence type="predicted"/>
<gene>
    <name evidence="3" type="ORF">SAMN05421730_101389</name>
</gene>
<dbReference type="InterPro" id="IPR036890">
    <property type="entry name" value="HATPase_C_sf"/>
</dbReference>
<accession>A0A1D3TUQ9</accession>
<protein>
    <submittedName>
        <fullName evidence="3">Sensor histidine kinase YesM</fullName>
    </submittedName>
</protein>
<dbReference type="PANTHER" id="PTHR40448:SF1">
    <property type="entry name" value="TWO-COMPONENT SENSOR HISTIDINE KINASE"/>
    <property type="match status" value="1"/>
</dbReference>
<organism evidence="3 4">
    <name type="scientific">Anaerobium acetethylicum</name>
    <dbReference type="NCBI Taxonomy" id="1619234"/>
    <lineage>
        <taxon>Bacteria</taxon>
        <taxon>Bacillati</taxon>
        <taxon>Bacillota</taxon>
        <taxon>Clostridia</taxon>
        <taxon>Lachnospirales</taxon>
        <taxon>Lachnospiraceae</taxon>
        <taxon>Anaerobium</taxon>
    </lineage>
</organism>
<dbReference type="CDD" id="cd16935">
    <property type="entry name" value="HATPase_AgrC-ComD-like"/>
    <property type="match status" value="1"/>
</dbReference>
<evidence type="ECO:0000313" key="4">
    <source>
        <dbReference type="Proteomes" id="UP000199315"/>
    </source>
</evidence>
<dbReference type="SUPFAM" id="SSF55874">
    <property type="entry name" value="ATPase domain of HSP90 chaperone/DNA topoisomerase II/histidine kinase"/>
    <property type="match status" value="1"/>
</dbReference>
<evidence type="ECO:0000259" key="2">
    <source>
        <dbReference type="Pfam" id="PF14501"/>
    </source>
</evidence>
<keyword evidence="1" id="KW-1133">Transmembrane helix</keyword>
<keyword evidence="4" id="KW-1185">Reference proteome</keyword>
<dbReference type="Proteomes" id="UP000199315">
    <property type="component" value="Unassembled WGS sequence"/>
</dbReference>
<keyword evidence="1" id="KW-0472">Membrane</keyword>
<feature type="domain" description="Sensor histidine kinase NatK-like C-terminal" evidence="2">
    <location>
        <begin position="330"/>
        <end position="436"/>
    </location>
</feature>
<feature type="transmembrane region" description="Helical" evidence="1">
    <location>
        <begin position="40"/>
        <end position="56"/>
    </location>
</feature>
<dbReference type="Pfam" id="PF14501">
    <property type="entry name" value="HATPase_c_5"/>
    <property type="match status" value="1"/>
</dbReference>
<dbReference type="AlphaFoldDB" id="A0A1D3TUQ9"/>
<evidence type="ECO:0000256" key="1">
    <source>
        <dbReference type="SAM" id="Phobius"/>
    </source>
</evidence>
<reference evidence="3 4" key="1">
    <citation type="submission" date="2016-09" db="EMBL/GenBank/DDBJ databases">
        <authorList>
            <person name="Capua I."/>
            <person name="De Benedictis P."/>
            <person name="Joannis T."/>
            <person name="Lombin L.H."/>
            <person name="Cattoli G."/>
        </authorList>
    </citation>
    <scope>NUCLEOTIDE SEQUENCE [LARGE SCALE GENOMIC DNA]</scope>
    <source>
        <strain evidence="3 4">GluBS11</strain>
    </source>
</reference>
<name>A0A1D3TUQ9_9FIRM</name>
<dbReference type="GO" id="GO:0016301">
    <property type="term" value="F:kinase activity"/>
    <property type="evidence" value="ECO:0007669"/>
    <property type="project" value="UniProtKB-KW"/>
</dbReference>
<keyword evidence="1" id="KW-0812">Transmembrane</keyword>
<dbReference type="GO" id="GO:0042802">
    <property type="term" value="F:identical protein binding"/>
    <property type="evidence" value="ECO:0007669"/>
    <property type="project" value="TreeGrafter"/>
</dbReference>
<dbReference type="InterPro" id="IPR032834">
    <property type="entry name" value="NatK-like_C"/>
</dbReference>
<dbReference type="PANTHER" id="PTHR40448">
    <property type="entry name" value="TWO-COMPONENT SENSOR HISTIDINE KINASE"/>
    <property type="match status" value="1"/>
</dbReference>
<feature type="transmembrane region" description="Helical" evidence="1">
    <location>
        <begin position="91"/>
        <end position="112"/>
    </location>
</feature>
<feature type="transmembrane region" description="Helical" evidence="1">
    <location>
        <begin position="157"/>
        <end position="176"/>
    </location>
</feature>
<feature type="transmembrane region" description="Helical" evidence="1">
    <location>
        <begin position="62"/>
        <end position="79"/>
    </location>
</feature>
<feature type="transmembrane region" description="Helical" evidence="1">
    <location>
        <begin position="188"/>
        <end position="209"/>
    </location>
</feature>
<dbReference type="EMBL" id="FMKA01000013">
    <property type="protein sequence ID" value="SCP97785.1"/>
    <property type="molecule type" value="Genomic_DNA"/>
</dbReference>
<keyword evidence="3" id="KW-0418">Kinase</keyword>
<sequence>MEKVLMEIIIAINNLFGLFIVMRFFDYIFTKKILTTKVRNIRLITVLIVAITGNILTSELGIALVFAFIIYSIIAYCFYQARIQIKLIASVFFIIFSFVTELLAALLLTAVFGNVIQNIRQNTMYLFLGGVVSKIILMALTEVIIRYRSRNASKVTIGSWLLIVSIPIVSVGLAVISVYEPIITNSYSYVSVISCLSILYINIITFYLFDSIIIQVNENNQYRFRENVMRTQQEQYKNIIEGYNQVRKVRHDMVGHLITLDGYLMQNDYNKAVDYIHKLSDELDLGKRGVISNNVIVDALINNRKSRIYEEGIEFKDEMFIPRELKIDDMDLSIVLGNILNNAIEGCSRIKEAEKKKIIDFKMKYKRESLLIEMKNSCELNTIRQRDGDFISSKTYRENDEFGIGLGNVKVIVQKYNGIFQAELEGEMFVIKIVLPDINV</sequence>
<dbReference type="OrthoDB" id="9813149at2"/>
<feature type="transmembrane region" description="Helical" evidence="1">
    <location>
        <begin position="6"/>
        <end position="28"/>
    </location>
</feature>
<dbReference type="Gene3D" id="3.30.565.10">
    <property type="entry name" value="Histidine kinase-like ATPase, C-terminal domain"/>
    <property type="match status" value="1"/>
</dbReference>
<dbReference type="RefSeq" id="WP_091234240.1">
    <property type="nucleotide sequence ID" value="NZ_FMKA01000013.1"/>
</dbReference>
<keyword evidence="3" id="KW-0808">Transferase</keyword>